<feature type="domain" description="ProQ/FinO" evidence="5">
    <location>
        <begin position="94"/>
        <end position="208"/>
    </location>
</feature>
<evidence type="ECO:0000256" key="2">
    <source>
        <dbReference type="ARBA" id="ARBA00022884"/>
    </source>
</evidence>
<feature type="compositionally biased region" description="Polar residues" evidence="4">
    <location>
        <begin position="212"/>
        <end position="222"/>
    </location>
</feature>
<keyword evidence="3" id="KW-0143">Chaperone</keyword>
<feature type="region of interest" description="Disordered" evidence="4">
    <location>
        <begin position="58"/>
        <end position="90"/>
    </location>
</feature>
<dbReference type="Pfam" id="PF04352">
    <property type="entry name" value="ProQ"/>
    <property type="match status" value="1"/>
</dbReference>
<evidence type="ECO:0000256" key="3">
    <source>
        <dbReference type="ARBA" id="ARBA00023186"/>
    </source>
</evidence>
<dbReference type="EMBL" id="AY545598">
    <property type="protein sequence ID" value="ABC42281.1"/>
    <property type="molecule type" value="Genomic_DNA"/>
</dbReference>
<protein>
    <recommendedName>
        <fullName evidence="5">ProQ/FinO domain-containing protein</fullName>
    </recommendedName>
</protein>
<dbReference type="InterPro" id="IPR023529">
    <property type="entry name" value="ProQ"/>
</dbReference>
<dbReference type="InterPro" id="IPR016103">
    <property type="entry name" value="ProQ/FinO"/>
</dbReference>
<keyword evidence="6" id="KW-0614">Plasmid</keyword>
<dbReference type="GO" id="GO:0010608">
    <property type="term" value="P:post-transcriptional regulation of gene expression"/>
    <property type="evidence" value="ECO:0007669"/>
    <property type="project" value="InterPro"/>
</dbReference>
<accession>Q2TTU4</accession>
<name>Q2TTU4_ECOLX</name>
<dbReference type="GO" id="GO:0034057">
    <property type="term" value="F:RNA strand-exchange activity"/>
    <property type="evidence" value="ECO:0007669"/>
    <property type="project" value="InterPro"/>
</dbReference>
<dbReference type="GO" id="GO:0033592">
    <property type="term" value="F:RNA strand annealing activity"/>
    <property type="evidence" value="ECO:0007669"/>
    <property type="project" value="InterPro"/>
</dbReference>
<keyword evidence="1" id="KW-0963">Cytoplasm</keyword>
<reference evidence="6" key="1">
    <citation type="journal article" date="2006" name="Infect. Immun.">
        <title>Acquisition of avian pathogenic Escherichia coli plasmids by a commensal E. coli isolate enhances its abilities to kill chicken embryos, grow in human urine, and colonize the murine kidney.</title>
        <authorList>
            <person name="Skyberg J.A."/>
            <person name="Johnson T.J."/>
            <person name="Johnson J.R."/>
            <person name="Clabots C."/>
            <person name="Logue C.M."/>
            <person name="Nolan L.K."/>
        </authorList>
    </citation>
    <scope>NUCLEOTIDE SEQUENCE</scope>
    <source>
        <strain evidence="6">A2363</strain>
        <plasmid evidence="6">pAPEC-O2-ColV</plasmid>
    </source>
</reference>
<evidence type="ECO:0000256" key="4">
    <source>
        <dbReference type="SAM" id="MobiDB-lite"/>
    </source>
</evidence>
<dbReference type="SMART" id="SM00945">
    <property type="entry name" value="ProQ"/>
    <property type="match status" value="1"/>
</dbReference>
<proteinExistence type="predicted"/>
<dbReference type="SUPFAM" id="SSF48657">
    <property type="entry name" value="FinO-like"/>
    <property type="match status" value="1"/>
</dbReference>
<feature type="region of interest" description="Disordered" evidence="4">
    <location>
        <begin position="204"/>
        <end position="225"/>
    </location>
</feature>
<dbReference type="PANTHER" id="PTHR38106">
    <property type="entry name" value="RNA CHAPERONE PROQ"/>
    <property type="match status" value="1"/>
</dbReference>
<dbReference type="GO" id="GO:0005829">
    <property type="term" value="C:cytosol"/>
    <property type="evidence" value="ECO:0007669"/>
    <property type="project" value="TreeGrafter"/>
</dbReference>
<sequence>MHYILTIRRGVYMGSVTKKPSPVVIIKKKRRILSHQDDAVQAVPDDIKPAPVMEFKTDSLPPEIPATVAGSPEQQKKTGRKKKKKKKNNRWNHEFIRHSLDCVKKTFPQLRAEEGGYHAFKIGISKDVMAFISASPECGLTVKEWNCAVRMITGGYKYLQRISVAGTPRYGLDGKVHGTVTEEEALYAQAKLEKHTQRYNARMKETEDARCNQPSKTVTPDSNLKDACIHNGA</sequence>
<dbReference type="AlphaFoldDB" id="Q2TTU4"/>
<dbReference type="PANTHER" id="PTHR38106:SF1">
    <property type="entry name" value="RNA CHAPERONE PROQ"/>
    <property type="match status" value="1"/>
</dbReference>
<keyword evidence="2" id="KW-0694">RNA-binding</keyword>
<organism evidence="6">
    <name type="scientific">Escherichia coli</name>
    <dbReference type="NCBI Taxonomy" id="562"/>
    <lineage>
        <taxon>Bacteria</taxon>
        <taxon>Pseudomonadati</taxon>
        <taxon>Pseudomonadota</taxon>
        <taxon>Gammaproteobacteria</taxon>
        <taxon>Enterobacterales</taxon>
        <taxon>Enterobacteriaceae</taxon>
        <taxon>Escherichia</taxon>
    </lineage>
</organism>
<dbReference type="InterPro" id="IPR036442">
    <property type="entry name" value="ProQ/FinO_sf"/>
</dbReference>
<evidence type="ECO:0000256" key="1">
    <source>
        <dbReference type="ARBA" id="ARBA00022490"/>
    </source>
</evidence>
<gene>
    <name evidence="6" type="ORF">O2ColV180</name>
</gene>
<evidence type="ECO:0000259" key="5">
    <source>
        <dbReference type="SMART" id="SM00945"/>
    </source>
</evidence>
<evidence type="ECO:0000313" key="6">
    <source>
        <dbReference type="EMBL" id="ABC42281.1"/>
    </source>
</evidence>
<feature type="compositionally biased region" description="Basic residues" evidence="4">
    <location>
        <begin position="77"/>
        <end position="90"/>
    </location>
</feature>
<geneLocation type="plasmid" evidence="6">
    <name>pAPEC-O2-ColV</name>
</geneLocation>
<dbReference type="Gene3D" id="1.10.1710.10">
    <property type="entry name" value="ProQ/FinO domain"/>
    <property type="match status" value="1"/>
</dbReference>